<reference evidence="10 11" key="1">
    <citation type="journal article" date="2011" name="Stand. Genomic Sci.">
        <title>Complete genome sequence of Rhodospirillum rubrum type strain (S1).</title>
        <authorList>
            <person name="Munk A.C."/>
            <person name="Copeland A."/>
            <person name="Lucas S."/>
            <person name="Lapidus A."/>
            <person name="Del Rio T.G."/>
            <person name="Barry K."/>
            <person name="Detter J.C."/>
            <person name="Hammon N."/>
            <person name="Israni S."/>
            <person name="Pitluck S."/>
            <person name="Brettin T."/>
            <person name="Bruce D."/>
            <person name="Han C."/>
            <person name="Tapia R."/>
            <person name="Gilna P."/>
            <person name="Schmutz J."/>
            <person name="Larimer F."/>
            <person name="Land M."/>
            <person name="Kyrpides N.C."/>
            <person name="Mavromatis K."/>
            <person name="Richardson P."/>
            <person name="Rohde M."/>
            <person name="Goker M."/>
            <person name="Klenk H.P."/>
            <person name="Zhang Y."/>
            <person name="Roberts G.P."/>
            <person name="Reslewic S."/>
            <person name="Schwartz D.C."/>
        </authorList>
    </citation>
    <scope>NUCLEOTIDE SEQUENCE [LARGE SCALE GENOMIC DNA]</scope>
    <source>
        <strain evidence="11">ATCC 11170 / ATH 1.1.1 / DSM 467 / LMG 4362 / NCIMB 8255 / S1</strain>
    </source>
</reference>
<evidence type="ECO:0000256" key="3">
    <source>
        <dbReference type="ARBA" id="ARBA00022694"/>
    </source>
</evidence>
<dbReference type="HAMAP" id="MF_00972">
    <property type="entry name" value="tRNA_aden_deaminase"/>
    <property type="match status" value="1"/>
</dbReference>
<keyword evidence="5 8" id="KW-0378">Hydrolase</keyword>
<dbReference type="GO" id="GO:0052717">
    <property type="term" value="F:tRNA-specific adenosine-34 deaminase activity"/>
    <property type="evidence" value="ECO:0007669"/>
    <property type="project" value="UniProtKB-UniRule"/>
</dbReference>
<dbReference type="EC" id="3.5.4.33" evidence="8"/>
<dbReference type="RefSeq" id="WP_011388408.1">
    <property type="nucleotide sequence ID" value="NC_007643.1"/>
</dbReference>
<evidence type="ECO:0000256" key="7">
    <source>
        <dbReference type="ARBA" id="ARBA00048045"/>
    </source>
</evidence>
<feature type="binding site" evidence="8">
    <location>
        <position position="93"/>
    </location>
    <ligand>
        <name>Zn(2+)</name>
        <dbReference type="ChEBI" id="CHEBI:29105"/>
        <note>catalytic</note>
    </ligand>
</feature>
<comment type="function">
    <text evidence="8">Catalyzes the deamination of adenosine to inosine at the wobble position 34 of tRNA(Arg2).</text>
</comment>
<dbReference type="Gene3D" id="3.40.140.10">
    <property type="entry name" value="Cytidine Deaminase, domain 2"/>
    <property type="match status" value="1"/>
</dbReference>
<evidence type="ECO:0000313" key="10">
    <source>
        <dbReference type="EMBL" id="ABC21454.1"/>
    </source>
</evidence>
<dbReference type="PROSITE" id="PS51747">
    <property type="entry name" value="CYT_DCMP_DEAMINASES_2"/>
    <property type="match status" value="1"/>
</dbReference>
<feature type="active site" description="Proton donor" evidence="8">
    <location>
        <position position="65"/>
    </location>
</feature>
<keyword evidence="6 8" id="KW-0862">Zinc</keyword>
<dbReference type="PhylomeDB" id="Q2RWP1"/>
<dbReference type="PATRIC" id="fig|269796.9.peg.706"/>
<dbReference type="CDD" id="cd01285">
    <property type="entry name" value="nucleoside_deaminase"/>
    <property type="match status" value="1"/>
</dbReference>
<dbReference type="GO" id="GO:0002100">
    <property type="term" value="P:tRNA wobble adenosine to inosine editing"/>
    <property type="evidence" value="ECO:0007669"/>
    <property type="project" value="UniProtKB-UniRule"/>
</dbReference>
<dbReference type="AlphaFoldDB" id="Q2RWP1"/>
<dbReference type="GO" id="GO:0008270">
    <property type="term" value="F:zinc ion binding"/>
    <property type="evidence" value="ECO:0007669"/>
    <property type="project" value="UniProtKB-UniRule"/>
</dbReference>
<protein>
    <recommendedName>
        <fullName evidence="8">tRNA-specific adenosine deaminase</fullName>
        <ecNumber evidence="8">3.5.4.33</ecNumber>
    </recommendedName>
</protein>
<comment type="catalytic activity">
    <reaction evidence="7 8">
        <text>adenosine(34) in tRNA + H2O + H(+) = inosine(34) in tRNA + NH4(+)</text>
        <dbReference type="Rhea" id="RHEA:43168"/>
        <dbReference type="Rhea" id="RHEA-COMP:10373"/>
        <dbReference type="Rhea" id="RHEA-COMP:10374"/>
        <dbReference type="ChEBI" id="CHEBI:15377"/>
        <dbReference type="ChEBI" id="CHEBI:15378"/>
        <dbReference type="ChEBI" id="CHEBI:28938"/>
        <dbReference type="ChEBI" id="CHEBI:74411"/>
        <dbReference type="ChEBI" id="CHEBI:82852"/>
        <dbReference type="EC" id="3.5.4.33"/>
    </reaction>
</comment>
<dbReference type="Pfam" id="PF00383">
    <property type="entry name" value="dCMP_cyt_deam_1"/>
    <property type="match status" value="1"/>
</dbReference>
<proteinExistence type="inferred from homology"/>
<dbReference type="Proteomes" id="UP000001929">
    <property type="component" value="Chromosome"/>
</dbReference>
<evidence type="ECO:0000313" key="11">
    <source>
        <dbReference type="Proteomes" id="UP000001929"/>
    </source>
</evidence>
<feature type="domain" description="CMP/dCMP-type deaminase" evidence="9">
    <location>
        <begin position="11"/>
        <end position="121"/>
    </location>
</feature>
<dbReference type="InterPro" id="IPR002125">
    <property type="entry name" value="CMP_dCMP_dom"/>
</dbReference>
<dbReference type="EMBL" id="CP000230">
    <property type="protein sequence ID" value="ABC21454.1"/>
    <property type="molecule type" value="Genomic_DNA"/>
</dbReference>
<comment type="subunit">
    <text evidence="2 8">Homodimer.</text>
</comment>
<evidence type="ECO:0000256" key="4">
    <source>
        <dbReference type="ARBA" id="ARBA00022723"/>
    </source>
</evidence>
<dbReference type="EnsemblBacteria" id="ABC21454">
    <property type="protein sequence ID" value="ABC21454"/>
    <property type="gene ID" value="Rru_A0650"/>
</dbReference>
<keyword evidence="11" id="KW-1185">Reference proteome</keyword>
<dbReference type="HOGENOM" id="CLU_025810_3_2_5"/>
<evidence type="ECO:0000256" key="8">
    <source>
        <dbReference type="HAMAP-Rule" id="MF_00972"/>
    </source>
</evidence>
<keyword evidence="3 8" id="KW-0819">tRNA processing</keyword>
<dbReference type="KEGG" id="rru:Rru_A0650"/>
<dbReference type="PANTHER" id="PTHR11079:SF202">
    <property type="entry name" value="TRNA-SPECIFIC ADENOSINE DEAMINASE"/>
    <property type="match status" value="1"/>
</dbReference>
<sequence length="159" mass="16464">MSATRPPDPALVLADPMGLALDLARAAAATGEVPVGAVITDAGGRPLAACANRTETDHDPTAHAEILAIRAACARRGDARLPDCTLWVTLEPCPMCASAIVHARLARVIFGAYDPKGGAVDHGVRLFAHPGCLHRPEVIGGMAESAAATLLRGFFQALR</sequence>
<evidence type="ECO:0000256" key="5">
    <source>
        <dbReference type="ARBA" id="ARBA00022801"/>
    </source>
</evidence>
<dbReference type="InterPro" id="IPR016193">
    <property type="entry name" value="Cytidine_deaminase-like"/>
</dbReference>
<name>Q2RWP1_RHORT</name>
<comment type="similarity">
    <text evidence="1">Belongs to the cytidine and deoxycytidylate deaminase family. ADAT2 subfamily.</text>
</comment>
<evidence type="ECO:0000256" key="6">
    <source>
        <dbReference type="ARBA" id="ARBA00022833"/>
    </source>
</evidence>
<dbReference type="eggNOG" id="COG0590">
    <property type="taxonomic scope" value="Bacteria"/>
</dbReference>
<feature type="binding site" evidence="8">
    <location>
        <position position="96"/>
    </location>
    <ligand>
        <name>Zn(2+)</name>
        <dbReference type="ChEBI" id="CHEBI:29105"/>
        <note>catalytic</note>
    </ligand>
</feature>
<dbReference type="PANTHER" id="PTHR11079">
    <property type="entry name" value="CYTOSINE DEAMINASE FAMILY MEMBER"/>
    <property type="match status" value="1"/>
</dbReference>
<dbReference type="InterPro" id="IPR028883">
    <property type="entry name" value="tRNA_aden_deaminase"/>
</dbReference>
<accession>Q2RWP1</accession>
<dbReference type="InterPro" id="IPR016192">
    <property type="entry name" value="APOBEC/CMP_deaminase_Zn-bd"/>
</dbReference>
<keyword evidence="4 8" id="KW-0479">Metal-binding</keyword>
<evidence type="ECO:0000256" key="1">
    <source>
        <dbReference type="ARBA" id="ARBA00010669"/>
    </source>
</evidence>
<dbReference type="STRING" id="269796.Rru_A0650"/>
<dbReference type="SUPFAM" id="SSF53927">
    <property type="entry name" value="Cytidine deaminase-like"/>
    <property type="match status" value="1"/>
</dbReference>
<organism evidence="10 11">
    <name type="scientific">Rhodospirillum rubrum (strain ATCC 11170 / ATH 1.1.1 / DSM 467 / LMG 4362 / NCIMB 8255 / S1)</name>
    <dbReference type="NCBI Taxonomy" id="269796"/>
    <lineage>
        <taxon>Bacteria</taxon>
        <taxon>Pseudomonadati</taxon>
        <taxon>Pseudomonadota</taxon>
        <taxon>Alphaproteobacteria</taxon>
        <taxon>Rhodospirillales</taxon>
        <taxon>Rhodospirillaceae</taxon>
        <taxon>Rhodospirillum</taxon>
    </lineage>
</organism>
<evidence type="ECO:0000256" key="2">
    <source>
        <dbReference type="ARBA" id="ARBA00011738"/>
    </source>
</evidence>
<dbReference type="PROSITE" id="PS00903">
    <property type="entry name" value="CYT_DCMP_DEAMINASES_1"/>
    <property type="match status" value="1"/>
</dbReference>
<feature type="binding site" evidence="8">
    <location>
        <position position="63"/>
    </location>
    <ligand>
        <name>Zn(2+)</name>
        <dbReference type="ChEBI" id="CHEBI:29105"/>
        <note>catalytic</note>
    </ligand>
</feature>
<gene>
    <name evidence="8" type="primary">tadA</name>
    <name evidence="10" type="ordered locus">Rru_A0650</name>
</gene>
<comment type="cofactor">
    <cofactor evidence="8">
        <name>Zn(2+)</name>
        <dbReference type="ChEBI" id="CHEBI:29105"/>
    </cofactor>
    <text evidence="8">Binds 1 zinc ion per subunit.</text>
</comment>
<evidence type="ECO:0000259" key="9">
    <source>
        <dbReference type="PROSITE" id="PS51747"/>
    </source>
</evidence>